<dbReference type="AlphaFoldDB" id="A0A1N6HCF6"/>
<reference evidence="3" key="1">
    <citation type="submission" date="2016-12" db="EMBL/GenBank/DDBJ databases">
        <authorList>
            <person name="Varghese N."/>
            <person name="Submissions S."/>
        </authorList>
    </citation>
    <scope>NUCLEOTIDE SEQUENCE [LARGE SCALE GENOMIC DNA]</scope>
    <source>
        <strain evidence="3">DSM 16779</strain>
    </source>
</reference>
<name>A0A1N6HCF6_9FLAO</name>
<evidence type="ECO:0000256" key="1">
    <source>
        <dbReference type="SAM" id="SignalP"/>
    </source>
</evidence>
<evidence type="ECO:0000313" key="2">
    <source>
        <dbReference type="EMBL" id="SIO17335.1"/>
    </source>
</evidence>
<feature type="chain" id="PRO_5012093985" evidence="1">
    <location>
        <begin position="21"/>
        <end position="339"/>
    </location>
</feature>
<proteinExistence type="predicted"/>
<dbReference type="STRING" id="59733.SAMN05421769_2388"/>
<organism evidence="2 3">
    <name type="scientific">Chryseobacterium scophthalmum</name>
    <dbReference type="NCBI Taxonomy" id="59733"/>
    <lineage>
        <taxon>Bacteria</taxon>
        <taxon>Pseudomonadati</taxon>
        <taxon>Bacteroidota</taxon>
        <taxon>Flavobacteriia</taxon>
        <taxon>Flavobacteriales</taxon>
        <taxon>Weeksellaceae</taxon>
        <taxon>Chryseobacterium group</taxon>
        <taxon>Chryseobacterium</taxon>
    </lineage>
</organism>
<keyword evidence="3" id="KW-1185">Reference proteome</keyword>
<gene>
    <name evidence="2" type="ORF">SAMN05421769_2388</name>
</gene>
<dbReference type="OrthoDB" id="1273001at2"/>
<dbReference type="RefSeq" id="WP_074230537.1">
    <property type="nucleotide sequence ID" value="NZ_FSRQ01000002.1"/>
</dbReference>
<protein>
    <submittedName>
        <fullName evidence="2">Uncharacterized protein</fullName>
    </submittedName>
</protein>
<sequence>MKKIFQIVFSFVAILSFAQATEAIKFRGNITRFDGVTYKGFKVLDQRQDKSIGSIPFGENKEMKEVVFPTTPNNDFQAWFDKGNSLAGKNELVLILKRLKLSTGESDGKKTNGKMDFSAQLFQKEGDKYRFVYKKDTVFVFQDKEVSELMVKNIPRIFSIFIKKAYTLEPIQNAVTFNDLVDYEAYTKNNYEAFKNEQLKDGIYLDFTSFFNQSPEQGNYVLERNDKGEVTKAIKIENGKKDKISAYKMFAYIEKGKAYKKTMSGFIEINKNENGFYIIANKGHIFPAQYNSTYGMFGLIGAVAGSIDQASKQKKMKNEDKEEIYIDSLTGEYDFSDNK</sequence>
<evidence type="ECO:0000313" key="3">
    <source>
        <dbReference type="Proteomes" id="UP000184782"/>
    </source>
</evidence>
<keyword evidence="1" id="KW-0732">Signal</keyword>
<dbReference type="Proteomes" id="UP000184782">
    <property type="component" value="Unassembled WGS sequence"/>
</dbReference>
<accession>A0A1N6HCF6</accession>
<dbReference type="EMBL" id="FSRQ01000002">
    <property type="protein sequence ID" value="SIO17335.1"/>
    <property type="molecule type" value="Genomic_DNA"/>
</dbReference>
<feature type="signal peptide" evidence="1">
    <location>
        <begin position="1"/>
        <end position="20"/>
    </location>
</feature>